<name>A0ABT0MD58_9BACL</name>
<dbReference type="InterPro" id="IPR050177">
    <property type="entry name" value="Lipid_A_modif_metabolic_enz"/>
</dbReference>
<reference evidence="2 3" key="1">
    <citation type="submission" date="2022-05" db="EMBL/GenBank/DDBJ databases">
        <title>Sporolactobacillus sp nov CPB3-1, isolated from tree bark (Mangifera indica L.).</title>
        <authorList>
            <person name="Phuengjayaem S."/>
            <person name="Tanasupawat S."/>
        </authorList>
    </citation>
    <scope>NUCLEOTIDE SEQUENCE [LARGE SCALE GENOMIC DNA]</scope>
    <source>
        <strain evidence="2 3">CPB3-1</strain>
    </source>
</reference>
<dbReference type="Pfam" id="PF01370">
    <property type="entry name" value="Epimerase"/>
    <property type="match status" value="1"/>
</dbReference>
<comment type="caution">
    <text evidence="2">The sequence shown here is derived from an EMBL/GenBank/DDBJ whole genome shotgun (WGS) entry which is preliminary data.</text>
</comment>
<gene>
    <name evidence="2" type="ORF">M3N64_12810</name>
</gene>
<dbReference type="Proteomes" id="UP001203004">
    <property type="component" value="Unassembled WGS sequence"/>
</dbReference>
<keyword evidence="3" id="KW-1185">Reference proteome</keyword>
<feature type="domain" description="NAD-dependent epimerase/dehydratase" evidence="1">
    <location>
        <begin position="3"/>
        <end position="206"/>
    </location>
</feature>
<dbReference type="PANTHER" id="PTHR43245:SF13">
    <property type="entry name" value="UDP-D-APIOSE_UDP-D-XYLOSE SYNTHASE 2"/>
    <property type="match status" value="1"/>
</dbReference>
<dbReference type="InterPro" id="IPR001509">
    <property type="entry name" value="Epimerase_deHydtase"/>
</dbReference>
<dbReference type="EMBL" id="JAMAST010000022">
    <property type="protein sequence ID" value="MCL1632802.1"/>
    <property type="molecule type" value="Genomic_DNA"/>
</dbReference>
<protein>
    <submittedName>
        <fullName evidence="2">Epimerase</fullName>
    </submittedName>
</protein>
<accession>A0ABT0MD58</accession>
<dbReference type="Gene3D" id="3.40.50.720">
    <property type="entry name" value="NAD(P)-binding Rossmann-like Domain"/>
    <property type="match status" value="1"/>
</dbReference>
<sequence>MNILILGGTVFLGRHLAEIAKRKGHCVTLFNRGNHPDILPDIEQLHGDRDGDLAVLKNRRWDAVIDTSGYVPRIVHKSAHLLARRTDHYTFVSSISVYHDFNQKNINEQAAVGQLMDETAENINGETYGPLKALCESAVQEEMPGRALIVRPGLIVGPHDPTDRFTYWPWRIMKGGTVLAPGDPDARIQWIDVRDLALWILNMAEGKQTGIYHATGPKEPLTMKTFLDSCAQTLNAEVQFQWATEEFLLEQHVTAWTEMPLWIPLKENMNGFQAVDHRKAIQSGLTFRPIQETIRETAEWACERSADYEWKAGMKLERERDLIEKMIHKAK</sequence>
<evidence type="ECO:0000313" key="3">
    <source>
        <dbReference type="Proteomes" id="UP001203004"/>
    </source>
</evidence>
<dbReference type="RefSeq" id="WP_249103244.1">
    <property type="nucleotide sequence ID" value="NZ_JAMAST010000022.1"/>
</dbReference>
<dbReference type="InterPro" id="IPR036291">
    <property type="entry name" value="NAD(P)-bd_dom_sf"/>
</dbReference>
<evidence type="ECO:0000259" key="1">
    <source>
        <dbReference type="Pfam" id="PF01370"/>
    </source>
</evidence>
<organism evidence="2 3">
    <name type="scientific">Sporolactobacillus mangiferae</name>
    <dbReference type="NCBI Taxonomy" id="2940498"/>
    <lineage>
        <taxon>Bacteria</taxon>
        <taxon>Bacillati</taxon>
        <taxon>Bacillota</taxon>
        <taxon>Bacilli</taxon>
        <taxon>Bacillales</taxon>
        <taxon>Sporolactobacillaceae</taxon>
        <taxon>Sporolactobacillus</taxon>
    </lineage>
</organism>
<proteinExistence type="predicted"/>
<evidence type="ECO:0000313" key="2">
    <source>
        <dbReference type="EMBL" id="MCL1632802.1"/>
    </source>
</evidence>
<dbReference type="SUPFAM" id="SSF51735">
    <property type="entry name" value="NAD(P)-binding Rossmann-fold domains"/>
    <property type="match status" value="1"/>
</dbReference>
<dbReference type="PANTHER" id="PTHR43245">
    <property type="entry name" value="BIFUNCTIONAL POLYMYXIN RESISTANCE PROTEIN ARNA"/>
    <property type="match status" value="1"/>
</dbReference>